<reference evidence="2" key="1">
    <citation type="submission" date="2021-01" db="EMBL/GenBank/DDBJ databases">
        <authorList>
            <person name="Corre E."/>
            <person name="Pelletier E."/>
            <person name="Niang G."/>
            <person name="Scheremetjew M."/>
            <person name="Finn R."/>
            <person name="Kale V."/>
            <person name="Holt S."/>
            <person name="Cochrane G."/>
            <person name="Meng A."/>
            <person name="Brown T."/>
            <person name="Cohen L."/>
        </authorList>
    </citation>
    <scope>NUCLEOTIDE SEQUENCE</scope>
    <source>
        <strain evidence="2">CCCM811</strain>
    </source>
</reference>
<evidence type="ECO:0000256" key="1">
    <source>
        <dbReference type="SAM" id="Coils"/>
    </source>
</evidence>
<name>A0A7S4DPN2_9EUKA</name>
<proteinExistence type="predicted"/>
<feature type="coiled-coil region" evidence="1">
    <location>
        <begin position="155"/>
        <end position="189"/>
    </location>
</feature>
<dbReference type="EMBL" id="HBIV01020269">
    <property type="protein sequence ID" value="CAE0663050.1"/>
    <property type="molecule type" value="Transcribed_RNA"/>
</dbReference>
<sequence>MPSGREGTHLPPPAPVRGLSMEVKLKPCTYRSFGCPVKVLISNRILSPLQRFDSYVGQLSEDLLNKHLEEDVETHLNLVTKALNLEKSQKEFQKEVIQVATRRCREADGENMQLRKQLQALELFEQLVTGSINESKLSKKFSTDDEKSESREDNIAASSRKLQTLLQEHKDISDEVKKLKEELAQTTDDTEVREVPEVPFQGGTMNPLHMAVSGLFGTAIRTRPSMTPGEKLMLSLKPLDLDKDAVKRVSSPKSFAKF</sequence>
<keyword evidence="1" id="KW-0175">Coiled coil</keyword>
<gene>
    <name evidence="2" type="ORF">LGLO00237_LOCUS14651</name>
</gene>
<dbReference type="AlphaFoldDB" id="A0A7S4DPN2"/>
<organism evidence="2">
    <name type="scientific">Lotharella globosa</name>
    <dbReference type="NCBI Taxonomy" id="91324"/>
    <lineage>
        <taxon>Eukaryota</taxon>
        <taxon>Sar</taxon>
        <taxon>Rhizaria</taxon>
        <taxon>Cercozoa</taxon>
        <taxon>Chlorarachniophyceae</taxon>
        <taxon>Lotharella</taxon>
    </lineage>
</organism>
<accession>A0A7S4DPN2</accession>
<protein>
    <submittedName>
        <fullName evidence="2">Uncharacterized protein</fullName>
    </submittedName>
</protein>
<evidence type="ECO:0000313" key="2">
    <source>
        <dbReference type="EMBL" id="CAE0663050.1"/>
    </source>
</evidence>